<dbReference type="GO" id="GO:0003984">
    <property type="term" value="F:acetolactate synthase activity"/>
    <property type="evidence" value="ECO:0007669"/>
    <property type="project" value="UniProtKB-EC"/>
</dbReference>
<evidence type="ECO:0000256" key="7">
    <source>
        <dbReference type="ARBA" id="ARBA00022723"/>
    </source>
</evidence>
<dbReference type="CDD" id="cd07035">
    <property type="entry name" value="TPP_PYR_POX_like"/>
    <property type="match status" value="1"/>
</dbReference>
<keyword evidence="10 11" id="KW-0100">Branched-chain amino acid biosynthesis</keyword>
<comment type="cofactor">
    <cofactor evidence="11">
        <name>thiamine diphosphate</name>
        <dbReference type="ChEBI" id="CHEBI:58937"/>
    </cofactor>
    <text evidence="11">Binds 1 thiamine pyrophosphate per subunit.</text>
</comment>
<dbReference type="InterPro" id="IPR045229">
    <property type="entry name" value="TPP_enz"/>
</dbReference>
<evidence type="ECO:0000256" key="10">
    <source>
        <dbReference type="ARBA" id="ARBA00023304"/>
    </source>
</evidence>
<dbReference type="FunFam" id="3.40.50.970:FF:000007">
    <property type="entry name" value="Acetolactate synthase"/>
    <property type="match status" value="1"/>
</dbReference>
<evidence type="ECO:0000256" key="6">
    <source>
        <dbReference type="ARBA" id="ARBA00022679"/>
    </source>
</evidence>
<evidence type="ECO:0000259" key="14">
    <source>
        <dbReference type="Pfam" id="PF02776"/>
    </source>
</evidence>
<dbReference type="RefSeq" id="WP_155038057.1">
    <property type="nucleotide sequence ID" value="NZ_JBHGCD010000001.1"/>
</dbReference>
<evidence type="ECO:0000259" key="13">
    <source>
        <dbReference type="Pfam" id="PF02775"/>
    </source>
</evidence>
<dbReference type="Gene3D" id="3.40.50.1220">
    <property type="entry name" value="TPP-binding domain"/>
    <property type="match status" value="1"/>
</dbReference>
<dbReference type="NCBIfam" id="TIGR00118">
    <property type="entry name" value="acolac_lg"/>
    <property type="match status" value="1"/>
</dbReference>
<dbReference type="InterPro" id="IPR012000">
    <property type="entry name" value="Thiamin_PyroP_enz_cen_dom"/>
</dbReference>
<dbReference type="EMBL" id="WMIG01000001">
    <property type="protein sequence ID" value="MTH58156.1"/>
    <property type="molecule type" value="Genomic_DNA"/>
</dbReference>
<proteinExistence type="inferred from homology"/>
<evidence type="ECO:0000256" key="5">
    <source>
        <dbReference type="ARBA" id="ARBA00022605"/>
    </source>
</evidence>
<sequence>MSRTMTGARMVIEALRDQGVDTVFGYPGGAVLPIYDEIFQQNDIKHILVRHEQGAVHMAEGYARSTGKPGVVLVTSGPGATNAVTGLTDALLDSIPLVVLSGQVPTFLIGTDGFQEADTVGITRPCTKHNWLVKETDDLSATIHKAFHVATSGRPGPVLVDIPKDVQFATGEYVGPKQIDTPSYQPAKKGDLEAITRLVELMEKAERPILYTGGGVINSGPAAAQLLRELADATGFPLTSTLMGLGAYPASGKNWIGMLGMHGLYEANMAMHDCDLMIAVGARFDDRITGRVKDFSPGSVKVQIDIDSSSINKVIHVDLPIVGDVGHVLEDMLKIWKARGRKTNAEGVRKWWTQIEQWKAVKCLTYRNSDKVIKPQHALERLQALTAHRKDRYITTEVGQHQMWAAQFLHFEDPNRWMTSGGLGTMGYGLPASIGVQVAHPEALVVNVAGEASWLMNMQEMGTAVQFRAPVKQFILNNERLGMVRQWQQLLHGERYSQSWSESLPDFVKLAEAFGCKGRLVSDPAELDDAIQEMLDYDGPFILDVMVEKHENCFPMIPSGKPHNEMILGEASTEDAITGVGGALV</sequence>
<dbReference type="InterPro" id="IPR029035">
    <property type="entry name" value="DHS-like_NAD/FAD-binding_dom"/>
</dbReference>
<dbReference type="InterPro" id="IPR011766">
    <property type="entry name" value="TPP_enzyme_TPP-bd"/>
</dbReference>
<keyword evidence="7 11" id="KW-0479">Metal-binding</keyword>
<dbReference type="AlphaFoldDB" id="A0A844HF75"/>
<evidence type="ECO:0000256" key="11">
    <source>
        <dbReference type="RuleBase" id="RU003591"/>
    </source>
</evidence>
<name>A0A844HF75_9RHOB</name>
<comment type="pathway">
    <text evidence="2 11">Amino-acid biosynthesis; L-valine biosynthesis; L-valine from pyruvate: step 1/4.</text>
</comment>
<keyword evidence="6 11" id="KW-0808">Transferase</keyword>
<dbReference type="CDD" id="cd02015">
    <property type="entry name" value="TPP_AHAS"/>
    <property type="match status" value="1"/>
</dbReference>
<evidence type="ECO:0000256" key="2">
    <source>
        <dbReference type="ARBA" id="ARBA00005025"/>
    </source>
</evidence>
<dbReference type="PANTHER" id="PTHR18968">
    <property type="entry name" value="THIAMINE PYROPHOSPHATE ENZYMES"/>
    <property type="match status" value="1"/>
</dbReference>
<dbReference type="SUPFAM" id="SSF52518">
    <property type="entry name" value="Thiamin diphosphate-binding fold (THDP-binding)"/>
    <property type="match status" value="2"/>
</dbReference>
<feature type="domain" description="Thiamine pyrophosphate enzyme central" evidence="12">
    <location>
        <begin position="195"/>
        <end position="331"/>
    </location>
</feature>
<dbReference type="InterPro" id="IPR012846">
    <property type="entry name" value="Acetolactate_synth_lsu"/>
</dbReference>
<dbReference type="GO" id="GO:0050660">
    <property type="term" value="F:flavin adenine dinucleotide binding"/>
    <property type="evidence" value="ECO:0007669"/>
    <property type="project" value="InterPro"/>
</dbReference>
<evidence type="ECO:0000313" key="16">
    <source>
        <dbReference type="Proteomes" id="UP000449846"/>
    </source>
</evidence>
<gene>
    <name evidence="15" type="ORF">GL300_02900</name>
</gene>
<dbReference type="Pfam" id="PF00205">
    <property type="entry name" value="TPP_enzyme_M"/>
    <property type="match status" value="1"/>
</dbReference>
<dbReference type="UniPathway" id="UPA00047">
    <property type="reaction ID" value="UER00055"/>
</dbReference>
<dbReference type="GO" id="GO:0000287">
    <property type="term" value="F:magnesium ion binding"/>
    <property type="evidence" value="ECO:0007669"/>
    <property type="project" value="UniProtKB-UniRule"/>
</dbReference>
<comment type="caution">
    <text evidence="15">The sequence shown here is derived from an EMBL/GenBank/DDBJ whole genome shotgun (WGS) entry which is preliminary data.</text>
</comment>
<dbReference type="Proteomes" id="UP000449846">
    <property type="component" value="Unassembled WGS sequence"/>
</dbReference>
<reference evidence="15 16" key="1">
    <citation type="submission" date="2019-11" db="EMBL/GenBank/DDBJ databases">
        <authorList>
            <person name="Dong K."/>
        </authorList>
    </citation>
    <scope>NUCLEOTIDE SEQUENCE [LARGE SCALE GENOMIC DNA]</scope>
    <source>
        <strain evidence="15 16">NBRC 112902</strain>
    </source>
</reference>
<dbReference type="SUPFAM" id="SSF52467">
    <property type="entry name" value="DHS-like NAD/FAD-binding domain"/>
    <property type="match status" value="1"/>
</dbReference>
<dbReference type="Pfam" id="PF02776">
    <property type="entry name" value="TPP_enzyme_N"/>
    <property type="match status" value="1"/>
</dbReference>
<evidence type="ECO:0000256" key="9">
    <source>
        <dbReference type="ARBA" id="ARBA00023052"/>
    </source>
</evidence>
<dbReference type="GO" id="GO:0009099">
    <property type="term" value="P:L-valine biosynthetic process"/>
    <property type="evidence" value="ECO:0007669"/>
    <property type="project" value="UniProtKB-UniPathway"/>
</dbReference>
<organism evidence="15 16">
    <name type="scientific">Paracoccus litorisediminis</name>
    <dbReference type="NCBI Taxonomy" id="2006130"/>
    <lineage>
        <taxon>Bacteria</taxon>
        <taxon>Pseudomonadati</taxon>
        <taxon>Pseudomonadota</taxon>
        <taxon>Alphaproteobacteria</taxon>
        <taxon>Rhodobacterales</taxon>
        <taxon>Paracoccaceae</taxon>
        <taxon>Paracoccus</taxon>
    </lineage>
</organism>
<keyword evidence="9 11" id="KW-0786">Thiamine pyrophosphate</keyword>
<comment type="catalytic activity">
    <reaction evidence="11">
        <text>2 pyruvate + H(+) = (2S)-2-acetolactate + CO2</text>
        <dbReference type="Rhea" id="RHEA:25249"/>
        <dbReference type="ChEBI" id="CHEBI:15361"/>
        <dbReference type="ChEBI" id="CHEBI:15378"/>
        <dbReference type="ChEBI" id="CHEBI:16526"/>
        <dbReference type="ChEBI" id="CHEBI:58476"/>
        <dbReference type="EC" id="2.2.1.6"/>
    </reaction>
</comment>
<dbReference type="GO" id="GO:0030976">
    <property type="term" value="F:thiamine pyrophosphate binding"/>
    <property type="evidence" value="ECO:0007669"/>
    <property type="project" value="UniProtKB-UniRule"/>
</dbReference>
<accession>A0A844HF75</accession>
<dbReference type="InterPro" id="IPR039368">
    <property type="entry name" value="AHAS_TPP"/>
</dbReference>
<keyword evidence="16" id="KW-1185">Reference proteome</keyword>
<evidence type="ECO:0000256" key="8">
    <source>
        <dbReference type="ARBA" id="ARBA00022842"/>
    </source>
</evidence>
<dbReference type="PANTHER" id="PTHR18968:SF13">
    <property type="entry name" value="ACETOLACTATE SYNTHASE CATALYTIC SUBUNIT, MITOCHONDRIAL"/>
    <property type="match status" value="1"/>
</dbReference>
<dbReference type="EC" id="2.2.1.6" evidence="4 11"/>
<comment type="similarity">
    <text evidence="3 11">Belongs to the TPP enzyme family.</text>
</comment>
<keyword evidence="8 11" id="KW-0460">Magnesium</keyword>
<dbReference type="NCBIfam" id="NF006581">
    <property type="entry name" value="PRK09107.1"/>
    <property type="match status" value="1"/>
</dbReference>
<feature type="domain" description="Thiamine pyrophosphate enzyme N-terminal TPP-binding" evidence="14">
    <location>
        <begin position="5"/>
        <end position="120"/>
    </location>
</feature>
<evidence type="ECO:0000256" key="3">
    <source>
        <dbReference type="ARBA" id="ARBA00007812"/>
    </source>
</evidence>
<protein>
    <recommendedName>
        <fullName evidence="4 11">Acetolactate synthase</fullName>
        <ecNumber evidence="4 11">2.2.1.6</ecNumber>
    </recommendedName>
</protein>
<dbReference type="GO" id="GO:0005948">
    <property type="term" value="C:acetolactate synthase complex"/>
    <property type="evidence" value="ECO:0007669"/>
    <property type="project" value="TreeGrafter"/>
</dbReference>
<evidence type="ECO:0000256" key="4">
    <source>
        <dbReference type="ARBA" id="ARBA00013145"/>
    </source>
</evidence>
<dbReference type="Pfam" id="PF02775">
    <property type="entry name" value="TPP_enzyme_C"/>
    <property type="match status" value="1"/>
</dbReference>
<dbReference type="Gene3D" id="3.40.50.970">
    <property type="match status" value="2"/>
</dbReference>
<dbReference type="FunFam" id="3.40.50.1220:FF:000008">
    <property type="entry name" value="Acetolactate synthase"/>
    <property type="match status" value="1"/>
</dbReference>
<evidence type="ECO:0000313" key="15">
    <source>
        <dbReference type="EMBL" id="MTH58156.1"/>
    </source>
</evidence>
<feature type="domain" description="Thiamine pyrophosphate enzyme TPP-binding" evidence="13">
    <location>
        <begin position="398"/>
        <end position="545"/>
    </location>
</feature>
<dbReference type="InterPro" id="IPR029061">
    <property type="entry name" value="THDP-binding"/>
</dbReference>
<dbReference type="UniPathway" id="UPA00049">
    <property type="reaction ID" value="UER00059"/>
</dbReference>
<comment type="pathway">
    <text evidence="1 11">Amino-acid biosynthesis; L-isoleucine biosynthesis; L-isoleucine from 2-oxobutanoate: step 1/4.</text>
</comment>
<evidence type="ECO:0000256" key="1">
    <source>
        <dbReference type="ARBA" id="ARBA00004974"/>
    </source>
</evidence>
<dbReference type="InterPro" id="IPR012001">
    <property type="entry name" value="Thiamin_PyroP_enz_TPP-bd_dom"/>
</dbReference>
<dbReference type="GO" id="GO:0009097">
    <property type="term" value="P:isoleucine biosynthetic process"/>
    <property type="evidence" value="ECO:0007669"/>
    <property type="project" value="UniProtKB-UniPathway"/>
</dbReference>
<comment type="cofactor">
    <cofactor evidence="11">
        <name>Mg(2+)</name>
        <dbReference type="ChEBI" id="CHEBI:18420"/>
    </cofactor>
    <text evidence="11">Binds 1 Mg(2+) ion per subunit.</text>
</comment>
<keyword evidence="5 11" id="KW-0028">Amino-acid biosynthesis</keyword>
<evidence type="ECO:0000259" key="12">
    <source>
        <dbReference type="Pfam" id="PF00205"/>
    </source>
</evidence>
<dbReference type="OrthoDB" id="4494979at2"/>